<sequence>MEMFLELAHASLPTVPLDKGVVQANTGVLLMDSLPLLTMWPMTRTLGLFWKRGRYLDFSVFLVGWVLAMIYHYLHMHPEGIAGAHFLGLSGPTWRGLDILCAQALLARTCGHAVGARSVATQALANLVFPVGLLAYAHGLADGVLTLGVASRALLGVLLATLAAKAVVEGWHTVPRYCPRRGRRTLAFFIAGFGFFPWPERFPRQYWLYHSLWHICMAKGFYLLFFQLEGLHLAHPCGGASAQPSALAPSESSACGDSDASEVSDEEEVSLSEDASTEDASTVVSEEEEVVQQGAAASVLQGASASARAQRPAGVLAALLQPAAQLLAFQRQARVERRRAAAAASRKAQ</sequence>
<evidence type="ECO:0000256" key="5">
    <source>
        <dbReference type="ARBA" id="ARBA00022989"/>
    </source>
</evidence>
<accession>A0A2P6V731</accession>
<comment type="subcellular location">
    <subcellularLocation>
        <location evidence="1">Cell membrane</location>
        <topology evidence="1">Multi-pass membrane protein</topology>
    </subcellularLocation>
</comment>
<dbReference type="GO" id="GO:0005886">
    <property type="term" value="C:plasma membrane"/>
    <property type="evidence" value="ECO:0007669"/>
    <property type="project" value="UniProtKB-SubCell"/>
</dbReference>
<dbReference type="EMBL" id="LHPF02000023">
    <property type="protein sequence ID" value="PSC69896.1"/>
    <property type="molecule type" value="Genomic_DNA"/>
</dbReference>
<organism evidence="8 9">
    <name type="scientific">Micractinium conductrix</name>
    <dbReference type="NCBI Taxonomy" id="554055"/>
    <lineage>
        <taxon>Eukaryota</taxon>
        <taxon>Viridiplantae</taxon>
        <taxon>Chlorophyta</taxon>
        <taxon>core chlorophytes</taxon>
        <taxon>Trebouxiophyceae</taxon>
        <taxon>Chlorellales</taxon>
        <taxon>Chlorellaceae</taxon>
        <taxon>Chlorella clade</taxon>
        <taxon>Micractinium</taxon>
    </lineage>
</organism>
<dbReference type="InterPro" id="IPR021910">
    <property type="entry name" value="NGX6/PGAP6/MYMK"/>
</dbReference>
<evidence type="ECO:0000256" key="6">
    <source>
        <dbReference type="ARBA" id="ARBA00023136"/>
    </source>
</evidence>
<dbReference type="OrthoDB" id="510329at2759"/>
<evidence type="ECO:0000313" key="8">
    <source>
        <dbReference type="EMBL" id="PSC69896.1"/>
    </source>
</evidence>
<feature type="compositionally biased region" description="Acidic residues" evidence="7">
    <location>
        <begin position="259"/>
        <end position="277"/>
    </location>
</feature>
<evidence type="ECO:0000256" key="4">
    <source>
        <dbReference type="ARBA" id="ARBA00022692"/>
    </source>
</evidence>
<keyword evidence="3" id="KW-1003">Cell membrane</keyword>
<gene>
    <name evidence="8" type="ORF">C2E20_6572</name>
</gene>
<feature type="region of interest" description="Disordered" evidence="7">
    <location>
        <begin position="248"/>
        <end position="287"/>
    </location>
</feature>
<keyword evidence="4" id="KW-0812">Transmembrane</keyword>
<dbReference type="Proteomes" id="UP000239649">
    <property type="component" value="Unassembled WGS sequence"/>
</dbReference>
<reference evidence="8 9" key="1">
    <citation type="journal article" date="2018" name="Plant J.">
        <title>Genome sequences of Chlorella sorokiniana UTEX 1602 and Micractinium conductrix SAG 241.80: implications to maltose excretion by a green alga.</title>
        <authorList>
            <person name="Arriola M.B."/>
            <person name="Velmurugan N."/>
            <person name="Zhang Y."/>
            <person name="Plunkett M.H."/>
            <person name="Hondzo H."/>
            <person name="Barney B.M."/>
        </authorList>
    </citation>
    <scope>NUCLEOTIDE SEQUENCE [LARGE SCALE GENOMIC DNA]</scope>
    <source>
        <strain evidence="8 9">SAG 241.80</strain>
    </source>
</reference>
<evidence type="ECO:0000256" key="3">
    <source>
        <dbReference type="ARBA" id="ARBA00022475"/>
    </source>
</evidence>
<comment type="similarity">
    <text evidence="2">Belongs to the TMEM8 family.</text>
</comment>
<keyword evidence="9" id="KW-1185">Reference proteome</keyword>
<evidence type="ECO:0000313" key="9">
    <source>
        <dbReference type="Proteomes" id="UP000239649"/>
    </source>
</evidence>
<protein>
    <submittedName>
        <fullName evidence="8">Serine threonine</fullName>
    </submittedName>
</protein>
<evidence type="ECO:0000256" key="7">
    <source>
        <dbReference type="SAM" id="MobiDB-lite"/>
    </source>
</evidence>
<name>A0A2P6V731_9CHLO</name>
<dbReference type="AlphaFoldDB" id="A0A2P6V731"/>
<dbReference type="Pfam" id="PF12036">
    <property type="entry name" value="DUF3522"/>
    <property type="match status" value="1"/>
</dbReference>
<evidence type="ECO:0000256" key="2">
    <source>
        <dbReference type="ARBA" id="ARBA00005542"/>
    </source>
</evidence>
<keyword evidence="5" id="KW-1133">Transmembrane helix</keyword>
<proteinExistence type="inferred from homology"/>
<keyword evidence="6" id="KW-0472">Membrane</keyword>
<comment type="caution">
    <text evidence="8">The sequence shown here is derived from an EMBL/GenBank/DDBJ whole genome shotgun (WGS) entry which is preliminary data.</text>
</comment>
<evidence type="ECO:0000256" key="1">
    <source>
        <dbReference type="ARBA" id="ARBA00004651"/>
    </source>
</evidence>